<evidence type="ECO:0000313" key="11">
    <source>
        <dbReference type="Proteomes" id="UP000008312"/>
    </source>
</evidence>
<keyword evidence="4" id="KW-0548">Nucleotidyltransferase</keyword>
<keyword evidence="5" id="KW-0235">DNA replication</keyword>
<dbReference type="InterPro" id="IPR012337">
    <property type="entry name" value="RNaseH-like_sf"/>
</dbReference>
<dbReference type="OrthoDB" id="108321at2759"/>
<dbReference type="GO" id="GO:0003887">
    <property type="term" value="F:DNA-directed DNA polymerase activity"/>
    <property type="evidence" value="ECO:0007669"/>
    <property type="project" value="UniProtKB-KW"/>
</dbReference>
<evidence type="ECO:0000256" key="7">
    <source>
        <dbReference type="ARBA" id="ARBA00023125"/>
    </source>
</evidence>
<dbReference type="AlphaFoldDB" id="D8M557"/>
<feature type="domain" description="DNA-directed DNA polymerase family B mitochondria/virus" evidence="9">
    <location>
        <begin position="246"/>
        <end position="592"/>
    </location>
</feature>
<accession>D8M557</accession>
<dbReference type="Pfam" id="PF03175">
    <property type="entry name" value="DNA_pol_B_2"/>
    <property type="match status" value="1"/>
</dbReference>
<evidence type="ECO:0000256" key="5">
    <source>
        <dbReference type="ARBA" id="ARBA00022705"/>
    </source>
</evidence>
<dbReference type="GO" id="GO:0003677">
    <property type="term" value="F:DNA binding"/>
    <property type="evidence" value="ECO:0007669"/>
    <property type="project" value="UniProtKB-KW"/>
</dbReference>
<protein>
    <recommendedName>
        <fullName evidence="2">DNA-directed DNA polymerase</fullName>
        <ecNumber evidence="2">2.7.7.7</ecNumber>
    </recommendedName>
</protein>
<dbReference type="SUPFAM" id="SSF56672">
    <property type="entry name" value="DNA/RNA polymerases"/>
    <property type="match status" value="1"/>
</dbReference>
<dbReference type="RefSeq" id="XP_012897256.1">
    <property type="nucleotide sequence ID" value="XM_013041802.1"/>
</dbReference>
<dbReference type="GO" id="GO:0000166">
    <property type="term" value="F:nucleotide binding"/>
    <property type="evidence" value="ECO:0007669"/>
    <property type="project" value="InterPro"/>
</dbReference>
<keyword evidence="6" id="KW-0239">DNA-directed DNA polymerase</keyword>
<dbReference type="GeneID" id="24920239"/>
<sequence>MEYLTQLHESVKRYLFDELPLENSPSIERDFRATTVCPFCHKKLENDKVRHHAHVTAGQYICTCCTKCNLQLTFNKKNYRLPVYFHNGSHYDFTFIMKLIAAHSTSSDSLEVIPTTEDKEMQIEYNGIQFKDSLKLISSPLRSIVAQTLGGNLDLYVHTKQQLRKYCESRGKQWSDEYIDLLTRKEPMFYSLIKSYDTLNNTTIPSREQCIDDMKGEMMPQGEYDHMVKLWKIFDIKTWGEYYELYNVLDVTLMADAFEHFRVTTLKAFGVDPMHYITAPQMAYSLFLKVTMEGDHSESSLMTLARKWAQYIMRINANEGLTEKQLVKVFLNRMGEFYESKGIRLMEENEIEDFMRLLKNLRGGITQIVKRHAKVDIDNTEQTTAGSEGIYYLDANNLYGGAMHRMMPYELVGVPERQEVMKRINRDPNGWVQSLKTFGKYGFFIECDIEAPVELHDKFNDLPFFPVQKAGMYSDGIKKYAAKNDIVDKVKEVNTPKLICDLVPRQKYLVHYSLLQLGLQQGYRITHVHHLIRFKQAPFIFEYVNMLSEKRAKSKTTVEKNLYKLLANSTYGKFVETGLKRMKVKFANTWNEREAIIQKHGYDMIAGTTMYSENLIGIKLNTPVRKVEKPFFIGFAILDMSKHIIYDFYYNVLKTTFDNVELLGQDTDSLIVQLNDRGNIVHKMCDMYKSFDFSELDNTSYFYGELVKYYDHEVDKSKFPSLDSFLNFNKKLPGPIFKDEHNGHRITEFVGLRPKMYCLVDEKHVVHNAAKGVPRNVVIDGERMSVKNIELYKRVLEAEKKEDAVIEGSFKRINNQAFNISTKEQTKTLMTCTDNKRWILDDNIHTLAFGHYRLK</sequence>
<dbReference type="Proteomes" id="UP000008312">
    <property type="component" value="Unassembled WGS sequence"/>
</dbReference>
<comment type="similarity">
    <text evidence="1">Belongs to the DNA polymerase type-B family.</text>
</comment>
<dbReference type="EC" id="2.7.7.7" evidence="2"/>
<evidence type="ECO:0000259" key="9">
    <source>
        <dbReference type="Pfam" id="PF03175"/>
    </source>
</evidence>
<dbReference type="PANTHER" id="PTHR31511">
    <property type="entry name" value="PROTEIN CBG23764"/>
    <property type="match status" value="1"/>
</dbReference>
<evidence type="ECO:0000256" key="3">
    <source>
        <dbReference type="ARBA" id="ARBA00022679"/>
    </source>
</evidence>
<dbReference type="PANTHER" id="PTHR31511:SF12">
    <property type="entry name" value="RHO TERMINATION FACTOR N-TERMINAL DOMAIN-CONTAINING PROTEIN"/>
    <property type="match status" value="1"/>
</dbReference>
<dbReference type="EMBL" id="FN668656">
    <property type="protein sequence ID" value="CBK23208.2"/>
    <property type="molecule type" value="Genomic_DNA"/>
</dbReference>
<dbReference type="GO" id="GO:0006260">
    <property type="term" value="P:DNA replication"/>
    <property type="evidence" value="ECO:0007669"/>
    <property type="project" value="UniProtKB-KW"/>
</dbReference>
<evidence type="ECO:0000256" key="8">
    <source>
        <dbReference type="ARBA" id="ARBA00049244"/>
    </source>
</evidence>
<gene>
    <name evidence="10" type="ORF">GSBLH_T00003122001</name>
</gene>
<comment type="catalytic activity">
    <reaction evidence="8">
        <text>DNA(n) + a 2'-deoxyribonucleoside 5'-triphosphate = DNA(n+1) + diphosphate</text>
        <dbReference type="Rhea" id="RHEA:22508"/>
        <dbReference type="Rhea" id="RHEA-COMP:17339"/>
        <dbReference type="Rhea" id="RHEA-COMP:17340"/>
        <dbReference type="ChEBI" id="CHEBI:33019"/>
        <dbReference type="ChEBI" id="CHEBI:61560"/>
        <dbReference type="ChEBI" id="CHEBI:173112"/>
        <dbReference type="EC" id="2.7.7.7"/>
    </reaction>
</comment>
<proteinExistence type="inferred from homology"/>
<dbReference type="InterPro" id="IPR004868">
    <property type="entry name" value="DNA-dir_DNA_pol_B_mt/vir"/>
</dbReference>
<organism evidence="10">
    <name type="scientific">Blastocystis hominis</name>
    <dbReference type="NCBI Taxonomy" id="12968"/>
    <lineage>
        <taxon>Eukaryota</taxon>
        <taxon>Sar</taxon>
        <taxon>Stramenopiles</taxon>
        <taxon>Bigyra</taxon>
        <taxon>Opalozoa</taxon>
        <taxon>Opalinata</taxon>
        <taxon>Blastocystidae</taxon>
        <taxon>Blastocystis</taxon>
    </lineage>
</organism>
<keyword evidence="7" id="KW-0238">DNA-binding</keyword>
<keyword evidence="11" id="KW-1185">Reference proteome</keyword>
<evidence type="ECO:0000256" key="1">
    <source>
        <dbReference type="ARBA" id="ARBA00005755"/>
    </source>
</evidence>
<keyword evidence="3" id="KW-0808">Transferase</keyword>
<reference evidence="10" key="1">
    <citation type="submission" date="2010-02" db="EMBL/GenBank/DDBJ databases">
        <title>Sequencing and annotation of the Blastocystis hominis genome.</title>
        <authorList>
            <person name="Wincker P."/>
        </authorList>
    </citation>
    <scope>NUCLEOTIDE SEQUENCE</scope>
    <source>
        <strain evidence="10">Singapore isolate B</strain>
    </source>
</reference>
<evidence type="ECO:0000256" key="4">
    <source>
        <dbReference type="ARBA" id="ARBA00022695"/>
    </source>
</evidence>
<dbReference type="SUPFAM" id="SSF53098">
    <property type="entry name" value="Ribonuclease H-like"/>
    <property type="match status" value="1"/>
</dbReference>
<dbReference type="InterPro" id="IPR036397">
    <property type="entry name" value="RNaseH_sf"/>
</dbReference>
<dbReference type="InParanoid" id="D8M557"/>
<evidence type="ECO:0000256" key="2">
    <source>
        <dbReference type="ARBA" id="ARBA00012417"/>
    </source>
</evidence>
<dbReference type="InterPro" id="IPR043502">
    <property type="entry name" value="DNA/RNA_pol_sf"/>
</dbReference>
<name>D8M557_BLAHO</name>
<evidence type="ECO:0000256" key="6">
    <source>
        <dbReference type="ARBA" id="ARBA00022932"/>
    </source>
</evidence>
<evidence type="ECO:0000313" key="10">
    <source>
        <dbReference type="EMBL" id="CBK23208.2"/>
    </source>
</evidence>
<dbReference type="Gene3D" id="3.30.420.10">
    <property type="entry name" value="Ribonuclease H-like superfamily/Ribonuclease H"/>
    <property type="match status" value="1"/>
</dbReference>